<keyword evidence="1" id="KW-0812">Transmembrane</keyword>
<feature type="transmembrane region" description="Helical" evidence="1">
    <location>
        <begin position="407"/>
        <end position="429"/>
    </location>
</feature>
<protein>
    <submittedName>
        <fullName evidence="2">O-antigen polymerase</fullName>
    </submittedName>
</protein>
<keyword evidence="3" id="KW-1185">Reference proteome</keyword>
<dbReference type="NCBIfam" id="TIGR04370">
    <property type="entry name" value="glyco_rpt_poly"/>
    <property type="match status" value="1"/>
</dbReference>
<feature type="transmembrane region" description="Helical" evidence="1">
    <location>
        <begin position="15"/>
        <end position="48"/>
    </location>
</feature>
<dbReference type="Proteomes" id="UP001254488">
    <property type="component" value="Unassembled WGS sequence"/>
</dbReference>
<feature type="transmembrane region" description="Helical" evidence="1">
    <location>
        <begin position="222"/>
        <end position="237"/>
    </location>
</feature>
<keyword evidence="1" id="KW-1133">Transmembrane helix</keyword>
<feature type="transmembrane region" description="Helical" evidence="1">
    <location>
        <begin position="244"/>
        <end position="262"/>
    </location>
</feature>
<feature type="transmembrane region" description="Helical" evidence="1">
    <location>
        <begin position="199"/>
        <end position="216"/>
    </location>
</feature>
<comment type="caution">
    <text evidence="2">The sequence shown here is derived from an EMBL/GenBank/DDBJ whole genome shotgun (WGS) entry which is preliminary data.</text>
</comment>
<name>A0ABU2YEM6_9FLAO</name>
<reference evidence="2 3" key="1">
    <citation type="submission" date="2023-09" db="EMBL/GenBank/DDBJ databases">
        <authorList>
            <person name="Rey-Velasco X."/>
        </authorList>
    </citation>
    <scope>NUCLEOTIDE SEQUENCE [LARGE SCALE GENOMIC DNA]</scope>
    <source>
        <strain evidence="2 3">W242</strain>
    </source>
</reference>
<feature type="transmembrane region" description="Helical" evidence="1">
    <location>
        <begin position="93"/>
        <end position="112"/>
    </location>
</feature>
<feature type="transmembrane region" description="Helical" evidence="1">
    <location>
        <begin position="357"/>
        <end position="377"/>
    </location>
</feature>
<feature type="transmembrane region" description="Helical" evidence="1">
    <location>
        <begin position="133"/>
        <end position="150"/>
    </location>
</feature>
<gene>
    <name evidence="2" type="ORF">RM538_11525</name>
</gene>
<feature type="transmembrane region" description="Helical" evidence="1">
    <location>
        <begin position="384"/>
        <end position="401"/>
    </location>
</feature>
<organism evidence="2 3">
    <name type="scientific">Patiriisocius hiemis</name>
    <dbReference type="NCBI Taxonomy" id="3075604"/>
    <lineage>
        <taxon>Bacteria</taxon>
        <taxon>Pseudomonadati</taxon>
        <taxon>Bacteroidota</taxon>
        <taxon>Flavobacteriia</taxon>
        <taxon>Flavobacteriales</taxon>
        <taxon>Flavobacteriaceae</taxon>
        <taxon>Patiriisocius</taxon>
    </lineage>
</organism>
<keyword evidence="1" id="KW-0472">Membrane</keyword>
<sequence>MIDYSKNIKTKKREAIFILIFVFFFLLIGVYFNLFFSVIALTFGTLIFVSFKFRKFPFFILHYINPFLILHFQSFLFWKLLTKQTINIELSEKYLIVGIIAFFVVNIFYIAFGKFDINKFDIKNIINKKIFLIIKYVSLGALLFYLYFISSSNLFEDKRAIKDFLLQNTIFSYIYALSNFFLICVFYELLLFRNNNKKFFWLITIYGIIFLFVFLILGERDLLFSFGIAILFVVFVRSEKFRILPYYLFVTALIFAGPYSQLFKSALLKNSQTVDLNEIGFLNNGFDDFMTSGLNMERVYYLNDLKPVDRQMILSDIGNVIDITQNSGNWYNRVFLGRQIGTTGYGFSLPLTGYMDFGYFGVVFVYLIVSFIIILISKRLSHNLIGLGMIIFMISLISYAQRQDLAYILNFVVKFILIPYFLLTSKVFVKEDSYSN</sequence>
<proteinExistence type="predicted"/>
<evidence type="ECO:0000256" key="1">
    <source>
        <dbReference type="SAM" id="Phobius"/>
    </source>
</evidence>
<dbReference type="RefSeq" id="WP_311333592.1">
    <property type="nucleotide sequence ID" value="NZ_JAVRHZ010000007.1"/>
</dbReference>
<dbReference type="EMBL" id="JAVRHZ010000007">
    <property type="protein sequence ID" value="MDT0556641.1"/>
    <property type="molecule type" value="Genomic_DNA"/>
</dbReference>
<feature type="transmembrane region" description="Helical" evidence="1">
    <location>
        <begin position="60"/>
        <end position="81"/>
    </location>
</feature>
<feature type="transmembrane region" description="Helical" evidence="1">
    <location>
        <begin position="170"/>
        <end position="192"/>
    </location>
</feature>
<evidence type="ECO:0000313" key="2">
    <source>
        <dbReference type="EMBL" id="MDT0556641.1"/>
    </source>
</evidence>
<accession>A0ABU2YEM6</accession>
<evidence type="ECO:0000313" key="3">
    <source>
        <dbReference type="Proteomes" id="UP001254488"/>
    </source>
</evidence>